<dbReference type="eggNOG" id="COG2220">
    <property type="taxonomic scope" value="Bacteria"/>
</dbReference>
<feature type="domain" description="Metallo-beta-lactamase" evidence="1">
    <location>
        <begin position="7"/>
        <end position="179"/>
    </location>
</feature>
<dbReference type="Gene3D" id="3.60.15.10">
    <property type="entry name" value="Ribonuclease Z/Hydroxyacylglutathione hydrolase-like"/>
    <property type="match status" value="1"/>
</dbReference>
<dbReference type="Pfam" id="PF13483">
    <property type="entry name" value="Lactamase_B_3"/>
    <property type="match status" value="1"/>
</dbReference>
<dbReference type="SMART" id="SM00849">
    <property type="entry name" value="Lactamase_B"/>
    <property type="match status" value="1"/>
</dbReference>
<proteinExistence type="predicted"/>
<dbReference type="SUPFAM" id="SSF56281">
    <property type="entry name" value="Metallo-hydrolase/oxidoreductase"/>
    <property type="match status" value="1"/>
</dbReference>
<sequence>MLVTHLGHSCLLVEIAERRLLVDPGTFTPGFEELTDIDAVLVTHQHPDHLDQERLPYLLRRNTGARLLSDPETAAQLREHRFDVDELPSRLLWKFGDVEVRPHLGAHAVIHADMPRIGNTGLTLSAPGGMSLFHPGDALDIDPGSVDVVAVPVNAPWCAMKESVDFVRRLAPSMFIPIHDGLLAPRGRQLYVGQIDRLAGEEVSLCDLAGRGPVDLTCCRS</sequence>
<dbReference type="PANTHER" id="PTHR43546:SF3">
    <property type="entry name" value="UPF0173 METAL-DEPENDENT HYDROLASE MJ1163"/>
    <property type="match status" value="1"/>
</dbReference>
<evidence type="ECO:0000313" key="2">
    <source>
        <dbReference type="EMBL" id="GAB77273.1"/>
    </source>
</evidence>
<dbReference type="InterPro" id="IPR050114">
    <property type="entry name" value="UPF0173_UPF0282_UlaG_hydrolase"/>
</dbReference>
<organism evidence="2 3">
    <name type="scientific">Austwickia chelonae NBRC 105200</name>
    <dbReference type="NCBI Taxonomy" id="1184607"/>
    <lineage>
        <taxon>Bacteria</taxon>
        <taxon>Bacillati</taxon>
        <taxon>Actinomycetota</taxon>
        <taxon>Actinomycetes</taxon>
        <taxon>Micrococcales</taxon>
        <taxon>Dermatophilaceae</taxon>
        <taxon>Austwickia</taxon>
    </lineage>
</organism>
<keyword evidence="3" id="KW-1185">Reference proteome</keyword>
<accession>K6V508</accession>
<name>K6V508_9MICO</name>
<evidence type="ECO:0000259" key="1">
    <source>
        <dbReference type="SMART" id="SM00849"/>
    </source>
</evidence>
<dbReference type="AlphaFoldDB" id="K6V508"/>
<dbReference type="PANTHER" id="PTHR43546">
    <property type="entry name" value="UPF0173 METAL-DEPENDENT HYDROLASE MJ1163-RELATED"/>
    <property type="match status" value="1"/>
</dbReference>
<comment type="caution">
    <text evidence="2">The sequence shown here is derived from an EMBL/GenBank/DDBJ whole genome shotgun (WGS) entry which is preliminary data.</text>
</comment>
<dbReference type="EMBL" id="BAGZ01000005">
    <property type="protein sequence ID" value="GAB77273.1"/>
    <property type="molecule type" value="Genomic_DNA"/>
</dbReference>
<dbReference type="Proteomes" id="UP000008495">
    <property type="component" value="Unassembled WGS sequence"/>
</dbReference>
<dbReference type="OrthoDB" id="3190691at2"/>
<reference evidence="2 3" key="1">
    <citation type="submission" date="2012-08" db="EMBL/GenBank/DDBJ databases">
        <title>Whole genome shotgun sequence of Austwickia chelonae NBRC 105200.</title>
        <authorList>
            <person name="Yoshida I."/>
            <person name="Hosoyama A."/>
            <person name="Tsuchikane K."/>
            <person name="Katsumata H."/>
            <person name="Ando Y."/>
            <person name="Ohji S."/>
            <person name="Hamada M."/>
            <person name="Tamura T."/>
            <person name="Yamazoe A."/>
            <person name="Yamazaki S."/>
            <person name="Fujita N."/>
        </authorList>
    </citation>
    <scope>NUCLEOTIDE SEQUENCE [LARGE SCALE GENOMIC DNA]</scope>
    <source>
        <strain evidence="2 3">NBRC 105200</strain>
    </source>
</reference>
<dbReference type="InterPro" id="IPR001279">
    <property type="entry name" value="Metallo-B-lactamas"/>
</dbReference>
<protein>
    <recommendedName>
        <fullName evidence="1">Metallo-beta-lactamase domain-containing protein</fullName>
    </recommendedName>
</protein>
<dbReference type="InterPro" id="IPR036866">
    <property type="entry name" value="RibonucZ/Hydroxyglut_hydro"/>
</dbReference>
<dbReference type="RefSeq" id="WP_006502025.1">
    <property type="nucleotide sequence ID" value="NZ_BAGZ01000005.1"/>
</dbReference>
<gene>
    <name evidence="2" type="ORF">AUCHE_05_01770</name>
</gene>
<evidence type="ECO:0000313" key="3">
    <source>
        <dbReference type="Proteomes" id="UP000008495"/>
    </source>
</evidence>
<dbReference type="STRING" id="100225.SAMN05421595_1091"/>